<dbReference type="NCBIfam" id="TIGR03943">
    <property type="entry name" value="TIGR03943 family putative permease subunit"/>
    <property type="match status" value="1"/>
</dbReference>
<feature type="transmembrane region" description="Helical" evidence="1">
    <location>
        <begin position="78"/>
        <end position="96"/>
    </location>
</feature>
<keyword evidence="1" id="KW-0472">Membrane</keyword>
<feature type="transmembrane region" description="Helical" evidence="1">
    <location>
        <begin position="40"/>
        <end position="58"/>
    </location>
</feature>
<keyword evidence="1" id="KW-0812">Transmembrane</keyword>
<dbReference type="Pfam" id="PF21537">
    <property type="entry name" value="DUF1980_C"/>
    <property type="match status" value="1"/>
</dbReference>
<organism evidence="3">
    <name type="scientific">freshwater metagenome</name>
    <dbReference type="NCBI Taxonomy" id="449393"/>
    <lineage>
        <taxon>unclassified sequences</taxon>
        <taxon>metagenomes</taxon>
        <taxon>ecological metagenomes</taxon>
    </lineage>
</organism>
<proteinExistence type="predicted"/>
<feature type="transmembrane region" description="Helical" evidence="1">
    <location>
        <begin position="12"/>
        <end position="31"/>
    </location>
</feature>
<dbReference type="EMBL" id="CAEZYQ010000017">
    <property type="protein sequence ID" value="CAB4753871.1"/>
    <property type="molecule type" value="Genomic_DNA"/>
</dbReference>
<dbReference type="InterPro" id="IPR015402">
    <property type="entry name" value="DUF1980"/>
</dbReference>
<protein>
    <submittedName>
        <fullName evidence="3">Unannotated protein</fullName>
    </submittedName>
</protein>
<evidence type="ECO:0000259" key="2">
    <source>
        <dbReference type="Pfam" id="PF21537"/>
    </source>
</evidence>
<dbReference type="AlphaFoldDB" id="A0A6J6U1S3"/>
<keyword evidence="1" id="KW-1133">Transmembrane helix</keyword>
<dbReference type="InterPro" id="IPR048447">
    <property type="entry name" value="DUF1980_C"/>
</dbReference>
<evidence type="ECO:0000256" key="1">
    <source>
        <dbReference type="SAM" id="Phobius"/>
    </source>
</evidence>
<feature type="domain" description="DUF1980" evidence="2">
    <location>
        <begin position="149"/>
        <end position="238"/>
    </location>
</feature>
<accession>A0A6J6U1S3</accession>
<evidence type="ECO:0000313" key="3">
    <source>
        <dbReference type="EMBL" id="CAB4753871.1"/>
    </source>
</evidence>
<name>A0A6J6U1S3_9ZZZZ</name>
<reference evidence="3" key="1">
    <citation type="submission" date="2020-05" db="EMBL/GenBank/DDBJ databases">
        <authorList>
            <person name="Chiriac C."/>
            <person name="Salcher M."/>
            <person name="Ghai R."/>
            <person name="Kavagutti S V."/>
        </authorList>
    </citation>
    <scope>NUCLEOTIDE SEQUENCE</scope>
</reference>
<sequence>MVVAVRLPTQGLLLMFLGAVLLRIAGTDAYLRYVVEWMRWPLLVSGALLLLLALGPLLREDTDEEHGHDHGEDGHGHGVPRVTWLLVLPGIIAFVVSPPELGSYLAERRADDLVAVSAPTEATSLGGDGPVDLPVEEFMWLAQVADPELEEQQVTLTGFVSYGGGEDGGWYVTRMQIGCCAADAMAYRVKVDGAERPERDEWVAVTGTHVTGTGVEPPFEVVLAAESVEIVDEPLQTYE</sequence>
<gene>
    <name evidence="3" type="ORF">UFOPK2761_02162</name>
</gene>